<keyword evidence="1" id="KW-0472">Membrane</keyword>
<reference evidence="2 3" key="1">
    <citation type="submission" date="2021-03" db="EMBL/GenBank/DDBJ databases">
        <title>Sequencing the genomes of 1000 actinobacteria strains.</title>
        <authorList>
            <person name="Klenk H.-P."/>
        </authorList>
    </citation>
    <scope>NUCLEOTIDE SEQUENCE [LARGE SCALE GENOMIC DNA]</scope>
    <source>
        <strain evidence="2 3">DSM 15454</strain>
    </source>
</reference>
<gene>
    <name evidence="2" type="ORF">JOF46_000334</name>
</gene>
<protein>
    <submittedName>
        <fullName evidence="2">Uncharacterized protein</fullName>
    </submittedName>
</protein>
<keyword evidence="1" id="KW-1133">Transmembrane helix</keyword>
<accession>A0ABS4W8A1</accession>
<keyword evidence="1" id="KW-0812">Transmembrane</keyword>
<dbReference type="EMBL" id="JAGIOE010000001">
    <property type="protein sequence ID" value="MBP2372422.1"/>
    <property type="molecule type" value="Genomic_DNA"/>
</dbReference>
<evidence type="ECO:0000256" key="1">
    <source>
        <dbReference type="SAM" id="Phobius"/>
    </source>
</evidence>
<dbReference type="Proteomes" id="UP000766570">
    <property type="component" value="Unassembled WGS sequence"/>
</dbReference>
<keyword evidence="3" id="KW-1185">Reference proteome</keyword>
<comment type="caution">
    <text evidence="2">The sequence shown here is derived from an EMBL/GenBank/DDBJ whole genome shotgun (WGS) entry which is preliminary data.</text>
</comment>
<feature type="transmembrane region" description="Helical" evidence="1">
    <location>
        <begin position="7"/>
        <end position="27"/>
    </location>
</feature>
<proteinExistence type="predicted"/>
<evidence type="ECO:0000313" key="3">
    <source>
        <dbReference type="Proteomes" id="UP000766570"/>
    </source>
</evidence>
<name>A0ABS4W8A1_9MICC</name>
<organism evidence="2 3">
    <name type="scientific">Paeniglutamicibacter psychrophenolicus</name>
    <dbReference type="NCBI Taxonomy" id="257454"/>
    <lineage>
        <taxon>Bacteria</taxon>
        <taxon>Bacillati</taxon>
        <taxon>Actinomycetota</taxon>
        <taxon>Actinomycetes</taxon>
        <taxon>Micrococcales</taxon>
        <taxon>Micrococcaceae</taxon>
        <taxon>Paeniglutamicibacter</taxon>
    </lineage>
</organism>
<evidence type="ECO:0000313" key="2">
    <source>
        <dbReference type="EMBL" id="MBP2372422.1"/>
    </source>
</evidence>
<sequence>MKKKKLSIVTWIVVGIIAVGTLVYLGFGT</sequence>